<dbReference type="AlphaFoldDB" id="C5J5K1"/>
<comment type="similarity">
    <text evidence="6">Belongs to the DNA polymerase HolA subunit family.</text>
</comment>
<evidence type="ECO:0000313" key="9">
    <source>
        <dbReference type="EMBL" id="CAT04724.1"/>
    </source>
</evidence>
<reference evidence="10" key="1">
    <citation type="journal article" date="2009" name="BMC Bioinformatics">
        <title>The Mycoplasma conjunctivae genome sequencing, annotation and analysis.</title>
        <authorList>
            <person name="Calderon-Copete S.P."/>
            <person name="Wigger G."/>
            <person name="Wunderlin C."/>
            <person name="Schmidheini T."/>
            <person name="Frey J."/>
            <person name="Quail M.A."/>
            <person name="Falquet L."/>
        </authorList>
    </citation>
    <scope>NUCLEOTIDE SEQUENCE [LARGE SCALE GENOMIC DNA]</scope>
    <source>
        <strain evidence="10">ATCC 25834 / NCTC 10147 / HRC/581</strain>
    </source>
</reference>
<keyword evidence="2" id="KW-0808">Transferase</keyword>
<evidence type="ECO:0000256" key="6">
    <source>
        <dbReference type="ARBA" id="ARBA00034754"/>
    </source>
</evidence>
<dbReference type="Pfam" id="PF21694">
    <property type="entry name" value="DNA_pol3_delta_C"/>
    <property type="match status" value="1"/>
</dbReference>
<keyword evidence="10" id="KW-1185">Reference proteome</keyword>
<dbReference type="Gene3D" id="1.20.272.10">
    <property type="match status" value="1"/>
</dbReference>
<evidence type="ECO:0000259" key="8">
    <source>
        <dbReference type="Pfam" id="PF21694"/>
    </source>
</evidence>
<keyword evidence="3" id="KW-0548">Nucleotidyltransferase</keyword>
<dbReference type="GO" id="GO:0003887">
    <property type="term" value="F:DNA-directed DNA polymerase activity"/>
    <property type="evidence" value="ECO:0007669"/>
    <property type="project" value="UniProtKB-KW"/>
</dbReference>
<evidence type="ECO:0000256" key="3">
    <source>
        <dbReference type="ARBA" id="ARBA00022695"/>
    </source>
</evidence>
<dbReference type="SUPFAM" id="SSF48019">
    <property type="entry name" value="post-AAA+ oligomerization domain-like"/>
    <property type="match status" value="1"/>
</dbReference>
<evidence type="ECO:0000256" key="5">
    <source>
        <dbReference type="ARBA" id="ARBA00022932"/>
    </source>
</evidence>
<dbReference type="PANTHER" id="PTHR34388:SF1">
    <property type="entry name" value="DNA POLYMERASE III SUBUNIT DELTA"/>
    <property type="match status" value="1"/>
</dbReference>
<evidence type="ECO:0000256" key="2">
    <source>
        <dbReference type="ARBA" id="ARBA00022679"/>
    </source>
</evidence>
<dbReference type="PANTHER" id="PTHR34388">
    <property type="entry name" value="DNA POLYMERASE III SUBUNIT DELTA"/>
    <property type="match status" value="1"/>
</dbReference>
<dbReference type="EC" id="2.7.7.7" evidence="1"/>
<accession>C5J5K1</accession>
<evidence type="ECO:0000256" key="7">
    <source>
        <dbReference type="ARBA" id="ARBA00049244"/>
    </source>
</evidence>
<dbReference type="GO" id="GO:0003677">
    <property type="term" value="F:DNA binding"/>
    <property type="evidence" value="ECO:0007669"/>
    <property type="project" value="InterPro"/>
</dbReference>
<name>C5J5K1_MESCH</name>
<feature type="domain" description="DNA polymerase III delta subunit-like C-terminal" evidence="8">
    <location>
        <begin position="138"/>
        <end position="251"/>
    </location>
</feature>
<dbReference type="EMBL" id="FM864216">
    <property type="protein sequence ID" value="CAT04724.1"/>
    <property type="molecule type" value="Genomic_DNA"/>
</dbReference>
<proteinExistence type="inferred from homology"/>
<keyword evidence="5" id="KW-0239">DNA-directed DNA polymerase</keyword>
<dbReference type="GO" id="GO:0009360">
    <property type="term" value="C:DNA polymerase III complex"/>
    <property type="evidence" value="ECO:0007669"/>
    <property type="project" value="TreeGrafter"/>
</dbReference>
<dbReference type="InterPro" id="IPR005790">
    <property type="entry name" value="DNA_polIII_delta"/>
</dbReference>
<dbReference type="GO" id="GO:0006261">
    <property type="term" value="P:DNA-templated DNA replication"/>
    <property type="evidence" value="ECO:0007669"/>
    <property type="project" value="TreeGrafter"/>
</dbReference>
<sequence length="253" mass="29549">MHNFFGFGSDAKKEKIIFEKLSNSPHKIIFSFVLLENNTKSKLLKSNLFKFFGEKINVKEVLGIDNKNKKLFIQNYAQKIDLKLSDYDILQLEIRLPAQAGIIVHELKKIKNLGYNVDQNLLDNFVSDYSSHSEWGFINSFMNVEMRSIFKYYNTKILEGTPITLLIGQISNKLQQVFTVYLHRKNKLSDVVIAQKMGINVFQVKNAITFYKKIGMKKLRFMIKKLADLDIKIKKFVIDEKIGFENFILELFK</sequence>
<dbReference type="InterPro" id="IPR048466">
    <property type="entry name" value="DNA_pol3_delta-like_C"/>
</dbReference>
<dbReference type="KEGG" id="mco:MCJ_000470"/>
<evidence type="ECO:0000313" key="10">
    <source>
        <dbReference type="Proteomes" id="UP000001491"/>
    </source>
</evidence>
<dbReference type="InterPro" id="IPR008921">
    <property type="entry name" value="DNA_pol3_clamp-load_cplx_C"/>
</dbReference>
<dbReference type="NCBIfam" id="TIGR01128">
    <property type="entry name" value="holA"/>
    <property type="match status" value="1"/>
</dbReference>
<dbReference type="HOGENOM" id="CLU_077926_0_0_14"/>
<dbReference type="Proteomes" id="UP000001491">
    <property type="component" value="Chromosome"/>
</dbReference>
<keyword evidence="4" id="KW-0235">DNA replication</keyword>
<protein>
    <recommendedName>
        <fullName evidence="1">DNA-directed DNA polymerase</fullName>
        <ecNumber evidence="1">2.7.7.7</ecNumber>
    </recommendedName>
</protein>
<dbReference type="eggNOG" id="COG1466">
    <property type="taxonomic scope" value="Bacteria"/>
</dbReference>
<organism evidence="9 10">
    <name type="scientific">Mesomycoplasma conjunctivae (strain ATCC 25834 / NCTC 10147 / HRC/581)</name>
    <name type="common">Mycoplasma conjunctivae</name>
    <dbReference type="NCBI Taxonomy" id="572263"/>
    <lineage>
        <taxon>Bacteria</taxon>
        <taxon>Bacillati</taxon>
        <taxon>Mycoplasmatota</taxon>
        <taxon>Mycoplasmoidales</taxon>
        <taxon>Metamycoplasmataceae</taxon>
        <taxon>Mesomycoplasma</taxon>
    </lineage>
</organism>
<comment type="catalytic activity">
    <reaction evidence="7">
        <text>DNA(n) + a 2'-deoxyribonucleoside 5'-triphosphate = DNA(n+1) + diphosphate</text>
        <dbReference type="Rhea" id="RHEA:22508"/>
        <dbReference type="Rhea" id="RHEA-COMP:17339"/>
        <dbReference type="Rhea" id="RHEA-COMP:17340"/>
        <dbReference type="ChEBI" id="CHEBI:33019"/>
        <dbReference type="ChEBI" id="CHEBI:61560"/>
        <dbReference type="ChEBI" id="CHEBI:173112"/>
        <dbReference type="EC" id="2.7.7.7"/>
    </reaction>
</comment>
<evidence type="ECO:0000256" key="4">
    <source>
        <dbReference type="ARBA" id="ARBA00022705"/>
    </source>
</evidence>
<gene>
    <name evidence="9" type="ordered locus">MCJ_000470</name>
</gene>
<evidence type="ECO:0000256" key="1">
    <source>
        <dbReference type="ARBA" id="ARBA00012417"/>
    </source>
</evidence>